<name>H1D2N1_9FIRM</name>
<feature type="coiled-coil region" evidence="1">
    <location>
        <begin position="116"/>
        <end position="147"/>
    </location>
</feature>
<dbReference type="STRING" id="742743.HMPREF9453_01869"/>
<dbReference type="AlphaFoldDB" id="H1D2N1"/>
<organism evidence="2 3">
    <name type="scientific">Dialister succinatiphilus YIT 11850</name>
    <dbReference type="NCBI Taxonomy" id="742743"/>
    <lineage>
        <taxon>Bacteria</taxon>
        <taxon>Bacillati</taxon>
        <taxon>Bacillota</taxon>
        <taxon>Negativicutes</taxon>
        <taxon>Veillonellales</taxon>
        <taxon>Veillonellaceae</taxon>
        <taxon>Dialister</taxon>
    </lineage>
</organism>
<proteinExistence type="predicted"/>
<evidence type="ECO:0000256" key="1">
    <source>
        <dbReference type="SAM" id="Coils"/>
    </source>
</evidence>
<keyword evidence="1" id="KW-0175">Coiled coil</keyword>
<gene>
    <name evidence="2" type="ORF">HMPREF9453_01869</name>
</gene>
<dbReference type="RefSeq" id="WP_008860363.1">
    <property type="nucleotide sequence ID" value="NZ_JH591189.1"/>
</dbReference>
<protein>
    <submittedName>
        <fullName evidence="2">Uncharacterized protein</fullName>
    </submittedName>
</protein>
<dbReference type="Proteomes" id="UP000003277">
    <property type="component" value="Unassembled WGS sequence"/>
</dbReference>
<reference evidence="2 3" key="1">
    <citation type="submission" date="2011-11" db="EMBL/GenBank/DDBJ databases">
        <title>The Genome Sequence of Dialister succinatiphilus YIT 11850.</title>
        <authorList>
            <consortium name="The Broad Institute Genome Sequencing Platform"/>
            <person name="Earl A."/>
            <person name="Ward D."/>
            <person name="Feldgarden M."/>
            <person name="Gevers D."/>
            <person name="Morotomi M."/>
            <person name="Young S.K."/>
            <person name="Zeng Q."/>
            <person name="Gargeya S."/>
            <person name="Fitzgerald M."/>
            <person name="Haas B."/>
            <person name="Abouelleil A."/>
            <person name="Alvarado L."/>
            <person name="Arachchi H.M."/>
            <person name="Berlin A."/>
            <person name="Brown A."/>
            <person name="Chapman S.B."/>
            <person name="Dunbar C."/>
            <person name="Gearin G."/>
            <person name="Goldberg J."/>
            <person name="Griggs A."/>
            <person name="Gujja S."/>
            <person name="Heiman D."/>
            <person name="Howarth C."/>
            <person name="Lui A."/>
            <person name="MacDonald P.J.P."/>
            <person name="Montmayeur A."/>
            <person name="Murphy C."/>
            <person name="Neiman D."/>
            <person name="Pearson M."/>
            <person name="Priest M."/>
            <person name="Roberts A."/>
            <person name="Saif S."/>
            <person name="Shea T."/>
            <person name="Sisk P."/>
            <person name="Stolte C."/>
            <person name="Sykes S."/>
            <person name="Wortman J."/>
            <person name="Nusbaum C."/>
            <person name="Birren B."/>
        </authorList>
    </citation>
    <scope>NUCLEOTIDE SEQUENCE [LARGE SCALE GENOMIC DNA]</scope>
    <source>
        <strain evidence="2 3">YIT 11850</strain>
    </source>
</reference>
<evidence type="ECO:0000313" key="3">
    <source>
        <dbReference type="Proteomes" id="UP000003277"/>
    </source>
</evidence>
<comment type="caution">
    <text evidence="2">The sequence shown here is derived from an EMBL/GenBank/DDBJ whole genome shotgun (WGS) entry which is preliminary data.</text>
</comment>
<accession>H1D2N1</accession>
<dbReference type="EMBL" id="ADLT01000065">
    <property type="protein sequence ID" value="EHO62151.1"/>
    <property type="molecule type" value="Genomic_DNA"/>
</dbReference>
<keyword evidence="3" id="KW-1185">Reference proteome</keyword>
<evidence type="ECO:0000313" key="2">
    <source>
        <dbReference type="EMBL" id="EHO62151.1"/>
    </source>
</evidence>
<dbReference type="HOGENOM" id="CLU_1193275_0_0_9"/>
<sequence length="232" mass="27786">MSNLEEFIKKFSYEFTFQDVYVTRFKQNGDWIETKMFSLFRNKNGHLEYIKINHGTRETLETYLRGKAFQHFDNETIVISPLAITRKGCKYADDHSPAAVVIYYNYKLGNSKKENIKLMEKVLNVFVENVENARDEEMHAYKSLKMKISFQVKWIRVLVKSMTSYLADNERVHNKAWLEAVNSLDDLIKSKRDDLDEDQHNLVKWNVYAPYLPEWWSNKYPHFDEQLFDERL</sequence>